<feature type="repeat" description="ANK" evidence="3">
    <location>
        <begin position="605"/>
        <end position="637"/>
    </location>
</feature>
<dbReference type="PROSITE" id="PS50297">
    <property type="entry name" value="ANK_REP_REGION"/>
    <property type="match status" value="6"/>
</dbReference>
<keyword evidence="1" id="KW-0677">Repeat</keyword>
<proteinExistence type="predicted"/>
<dbReference type="PANTHER" id="PTHR24173:SF74">
    <property type="entry name" value="ANKYRIN REPEAT DOMAIN-CONTAINING PROTEIN 16"/>
    <property type="match status" value="1"/>
</dbReference>
<feature type="non-terminal residue" evidence="5">
    <location>
        <position position="1"/>
    </location>
</feature>
<feature type="domain" description="Novel STAND NTPase 3" evidence="4">
    <location>
        <begin position="1"/>
        <end position="148"/>
    </location>
</feature>
<dbReference type="PRINTS" id="PR01415">
    <property type="entry name" value="ANKYRIN"/>
</dbReference>
<dbReference type="InterPro" id="IPR049050">
    <property type="entry name" value="nSTAND3"/>
</dbReference>
<dbReference type="PROSITE" id="PS50088">
    <property type="entry name" value="ANK_REPEAT"/>
    <property type="match status" value="7"/>
</dbReference>
<dbReference type="SMART" id="SM00248">
    <property type="entry name" value="ANK"/>
    <property type="match status" value="11"/>
</dbReference>
<dbReference type="InterPro" id="IPR002110">
    <property type="entry name" value="Ankyrin_rpt"/>
</dbReference>
<feature type="repeat" description="ANK" evidence="3">
    <location>
        <begin position="638"/>
        <end position="670"/>
    </location>
</feature>
<dbReference type="EMBL" id="UYJE01001172">
    <property type="protein sequence ID" value="VDH99713.1"/>
    <property type="molecule type" value="Genomic_DNA"/>
</dbReference>
<evidence type="ECO:0000259" key="4">
    <source>
        <dbReference type="Pfam" id="PF20720"/>
    </source>
</evidence>
<dbReference type="PANTHER" id="PTHR24173">
    <property type="entry name" value="ANKYRIN REPEAT CONTAINING"/>
    <property type="match status" value="1"/>
</dbReference>
<dbReference type="InterPro" id="IPR036770">
    <property type="entry name" value="Ankyrin_rpt-contain_sf"/>
</dbReference>
<dbReference type="SUPFAM" id="SSF48403">
    <property type="entry name" value="Ankyrin repeat"/>
    <property type="match status" value="1"/>
</dbReference>
<comment type="caution">
    <text evidence="5">The sequence shown here is derived from an EMBL/GenBank/DDBJ whole genome shotgun (WGS) entry which is preliminary data.</text>
</comment>
<dbReference type="Gene3D" id="1.25.40.20">
    <property type="entry name" value="Ankyrin repeat-containing domain"/>
    <property type="match status" value="3"/>
</dbReference>
<dbReference type="OrthoDB" id="539213at2759"/>
<feature type="repeat" description="ANK" evidence="3">
    <location>
        <begin position="705"/>
        <end position="737"/>
    </location>
</feature>
<dbReference type="Proteomes" id="UP000596742">
    <property type="component" value="Unassembled WGS sequence"/>
</dbReference>
<evidence type="ECO:0000313" key="6">
    <source>
        <dbReference type="Proteomes" id="UP000596742"/>
    </source>
</evidence>
<feature type="repeat" description="ANK" evidence="3">
    <location>
        <begin position="672"/>
        <end position="704"/>
    </location>
</feature>
<dbReference type="Pfam" id="PF12796">
    <property type="entry name" value="Ank_2"/>
    <property type="match status" value="4"/>
</dbReference>
<dbReference type="Pfam" id="PF20720">
    <property type="entry name" value="nSTAND3"/>
    <property type="match status" value="1"/>
</dbReference>
<sequence>GRPGSGKSSILRHVALQFVEQNENEDYDIIPVVIEPSNMLQYYNESRNQVFILDDFCGKDKVNNQLLDVWKLDIEKVLNIINQNDSVEHDLFFMEVRKPKTKIFISCNSSVYSSKLFKPLKTHFENFVFELSKVPMTQEERERMMKKYAPDAQVEDLKYDNSQIKFDFPLLCKLSKGKYMNDIQQLFSDPLTTIKADLKKLKTGDNLQFCAVALCTLLNNKFKVQWLNINNETNDIQVRNAVRELCLEFNLDLTNSTDLKRIQNRFGEEMNWLSESDDTFHHIHDEIFNIAAVLCGKSYQRCFINHANSSFIVKQFNFCEEHTDGLINLIAKNRKLYFDRLFKDLENGITYSMFQNIQLKTKSYREAFIEYCHKRNLKFKEILGNLKTTAEEDNPTSKVSKEKKDKHFLPRQNTFVVSEPPLIDCALQGYEDMVDLLLRMNCDVNERDISGRSALFVASAKGHIKTVERLVKNKNEKKEENIENEEYKTNEVNIDLSNNIKRTSLHVACKEGHYDIAKYLIQNGADIFVCDANGYSPLHLASVYGSKEIVELLLDTYKDRGKEIEIEKNDNLGQTPIILASSKGEEQTVKLLLHYKAKISATDKKGFTSLLAASLNGYSNTAKVLIDNKANICHTDNDGRTALFIACEKGHRKIVKMLIERNKEIIKKCDWHHKSPFYIACAEGKFTIANMLFEGGADINCLDEDEKSPIYAASQRGHEKIVRFLLEKNAKIDKTDSHQNLPLHIACKGGFLEIVKLLHIHQHCLSIKNQWNDTAIDIARKQGHQDIVDYLNQQENKLNSANTEITPVVKSNS</sequence>
<feature type="repeat" description="ANK" evidence="3">
    <location>
        <begin position="533"/>
        <end position="555"/>
    </location>
</feature>
<dbReference type="AlphaFoldDB" id="A0A8B6C5H6"/>
<keyword evidence="2 3" id="KW-0040">ANK repeat</keyword>
<accession>A0A8B6C5H6</accession>
<feature type="repeat" description="ANK" evidence="3">
    <location>
        <begin position="500"/>
        <end position="532"/>
    </location>
</feature>
<name>A0A8B6C5H6_MYTGA</name>
<evidence type="ECO:0000256" key="3">
    <source>
        <dbReference type="PROSITE-ProRule" id="PRU00023"/>
    </source>
</evidence>
<organism evidence="5 6">
    <name type="scientific">Mytilus galloprovincialis</name>
    <name type="common">Mediterranean mussel</name>
    <dbReference type="NCBI Taxonomy" id="29158"/>
    <lineage>
        <taxon>Eukaryota</taxon>
        <taxon>Metazoa</taxon>
        <taxon>Spiralia</taxon>
        <taxon>Lophotrochozoa</taxon>
        <taxon>Mollusca</taxon>
        <taxon>Bivalvia</taxon>
        <taxon>Autobranchia</taxon>
        <taxon>Pteriomorphia</taxon>
        <taxon>Mytilida</taxon>
        <taxon>Mytiloidea</taxon>
        <taxon>Mytilidae</taxon>
        <taxon>Mytilinae</taxon>
        <taxon>Mytilus</taxon>
    </lineage>
</organism>
<evidence type="ECO:0000256" key="1">
    <source>
        <dbReference type="ARBA" id="ARBA00022737"/>
    </source>
</evidence>
<reference evidence="5" key="1">
    <citation type="submission" date="2018-11" db="EMBL/GenBank/DDBJ databases">
        <authorList>
            <person name="Alioto T."/>
            <person name="Alioto T."/>
        </authorList>
    </citation>
    <scope>NUCLEOTIDE SEQUENCE</scope>
</reference>
<protein>
    <recommendedName>
        <fullName evidence="4">Novel STAND NTPase 3 domain-containing protein</fullName>
    </recommendedName>
</protein>
<keyword evidence="6" id="KW-1185">Reference proteome</keyword>
<evidence type="ECO:0000256" key="2">
    <source>
        <dbReference type="ARBA" id="ARBA00023043"/>
    </source>
</evidence>
<gene>
    <name evidence="5" type="ORF">MGAL_10B062290</name>
</gene>
<evidence type="ECO:0000313" key="5">
    <source>
        <dbReference type="EMBL" id="VDH99713.1"/>
    </source>
</evidence>
<feature type="repeat" description="ANK" evidence="3">
    <location>
        <begin position="572"/>
        <end position="604"/>
    </location>
</feature>